<gene>
    <name evidence="2" type="ORF">DARMORV10_A06P31530.1</name>
</gene>
<name>A0A816SKV0_BRANA</name>
<dbReference type="AlphaFoldDB" id="A0A816SKV0"/>
<dbReference type="Proteomes" id="UP001295469">
    <property type="component" value="Chromosome A06"/>
</dbReference>
<organism evidence="2">
    <name type="scientific">Brassica napus</name>
    <name type="common">Rape</name>
    <dbReference type="NCBI Taxonomy" id="3708"/>
    <lineage>
        <taxon>Eukaryota</taxon>
        <taxon>Viridiplantae</taxon>
        <taxon>Streptophyta</taxon>
        <taxon>Embryophyta</taxon>
        <taxon>Tracheophyta</taxon>
        <taxon>Spermatophyta</taxon>
        <taxon>Magnoliopsida</taxon>
        <taxon>eudicotyledons</taxon>
        <taxon>Gunneridae</taxon>
        <taxon>Pentapetalae</taxon>
        <taxon>rosids</taxon>
        <taxon>malvids</taxon>
        <taxon>Brassicales</taxon>
        <taxon>Brassicaceae</taxon>
        <taxon>Brassiceae</taxon>
        <taxon>Brassica</taxon>
    </lineage>
</organism>
<sequence>MNCWSKGYKHVIFEEDNINVMKLANGESTNIDVMNWIRDI</sequence>
<dbReference type="GO" id="GO:0004523">
    <property type="term" value="F:RNA-DNA hybrid ribonuclease activity"/>
    <property type="evidence" value="ECO:0007669"/>
    <property type="project" value="InterPro"/>
</dbReference>
<feature type="domain" description="RNase H type-1" evidence="1">
    <location>
        <begin position="3"/>
        <end position="40"/>
    </location>
</feature>
<protein>
    <submittedName>
        <fullName evidence="2">(rape) hypothetical protein</fullName>
    </submittedName>
</protein>
<dbReference type="GO" id="GO:0003676">
    <property type="term" value="F:nucleic acid binding"/>
    <property type="evidence" value="ECO:0007669"/>
    <property type="project" value="InterPro"/>
</dbReference>
<dbReference type="InterPro" id="IPR002156">
    <property type="entry name" value="RNaseH_domain"/>
</dbReference>
<dbReference type="Pfam" id="PF13456">
    <property type="entry name" value="RVT_3"/>
    <property type="match status" value="1"/>
</dbReference>
<dbReference type="EMBL" id="HG994360">
    <property type="protein sequence ID" value="CAF2088005.1"/>
    <property type="molecule type" value="Genomic_DNA"/>
</dbReference>
<evidence type="ECO:0000313" key="2">
    <source>
        <dbReference type="EMBL" id="CAF2088005.1"/>
    </source>
</evidence>
<accession>A0A816SKV0</accession>
<reference evidence="2" key="1">
    <citation type="submission" date="2021-01" db="EMBL/GenBank/DDBJ databases">
        <authorList>
            <consortium name="Genoscope - CEA"/>
            <person name="William W."/>
        </authorList>
    </citation>
    <scope>NUCLEOTIDE SEQUENCE</scope>
</reference>
<evidence type="ECO:0000259" key="1">
    <source>
        <dbReference type="Pfam" id="PF13456"/>
    </source>
</evidence>
<proteinExistence type="predicted"/>